<dbReference type="Proteomes" id="UP001219355">
    <property type="component" value="Chromosome 4"/>
</dbReference>
<gene>
    <name evidence="2" type="ORF">PRK78_006818</name>
</gene>
<organism evidence="2 3">
    <name type="scientific">Emydomyces testavorans</name>
    <dbReference type="NCBI Taxonomy" id="2070801"/>
    <lineage>
        <taxon>Eukaryota</taxon>
        <taxon>Fungi</taxon>
        <taxon>Dikarya</taxon>
        <taxon>Ascomycota</taxon>
        <taxon>Pezizomycotina</taxon>
        <taxon>Eurotiomycetes</taxon>
        <taxon>Eurotiomycetidae</taxon>
        <taxon>Onygenales</taxon>
        <taxon>Nannizziopsiaceae</taxon>
        <taxon>Emydomyces</taxon>
    </lineage>
</organism>
<evidence type="ECO:0000256" key="1">
    <source>
        <dbReference type="SAM" id="MobiDB-lite"/>
    </source>
</evidence>
<dbReference type="AlphaFoldDB" id="A0AAF0DN78"/>
<protein>
    <submittedName>
        <fullName evidence="2">Uncharacterized protein</fullName>
    </submittedName>
</protein>
<name>A0AAF0DN78_9EURO</name>
<feature type="region of interest" description="Disordered" evidence="1">
    <location>
        <begin position="1"/>
        <end position="20"/>
    </location>
</feature>
<evidence type="ECO:0000313" key="2">
    <source>
        <dbReference type="EMBL" id="WEW61328.1"/>
    </source>
</evidence>
<proteinExistence type="predicted"/>
<evidence type="ECO:0000313" key="3">
    <source>
        <dbReference type="Proteomes" id="UP001219355"/>
    </source>
</evidence>
<feature type="region of interest" description="Disordered" evidence="1">
    <location>
        <begin position="74"/>
        <end position="167"/>
    </location>
</feature>
<sequence length="228" mass="25429">MSPRKQNPRLPERLVASSMLKPEGAINGQATSTRQHQDVFHFVSVNPTSEVQKVHNRTVIRSHASKYIWRQHRAGRAEKISAKKRTVRESVSTLSTLPSSHSRPSRHEPPWPHPDAPAAFDENEPMPSDLSPTEPEVSPSKTPATNGIKFPSVVRKDSSSSSSTLCRQNRKRMYLSPANIAPGIKESPVGGPFNQLTAWLADPFHTYPSMLGESAISKLMRYGEWYLV</sequence>
<dbReference type="EMBL" id="CP120630">
    <property type="protein sequence ID" value="WEW61328.1"/>
    <property type="molecule type" value="Genomic_DNA"/>
</dbReference>
<accession>A0AAF0DN78</accession>
<keyword evidence="3" id="KW-1185">Reference proteome</keyword>
<reference evidence="2" key="1">
    <citation type="submission" date="2023-03" db="EMBL/GenBank/DDBJ databases">
        <title>Emydomyces testavorans Genome Sequence.</title>
        <authorList>
            <person name="Hoyer L."/>
        </authorList>
    </citation>
    <scope>NUCLEOTIDE SEQUENCE</scope>
    <source>
        <strain evidence="2">16-2883</strain>
    </source>
</reference>
<feature type="compositionally biased region" description="Low complexity" evidence="1">
    <location>
        <begin position="89"/>
        <end position="102"/>
    </location>
</feature>